<dbReference type="Proteomes" id="UP000485058">
    <property type="component" value="Unassembled WGS sequence"/>
</dbReference>
<keyword evidence="1" id="KW-0479">Metal-binding</keyword>
<feature type="domain" description="RING-type" evidence="6">
    <location>
        <begin position="151"/>
        <end position="196"/>
    </location>
</feature>
<evidence type="ECO:0000259" key="6">
    <source>
        <dbReference type="PROSITE" id="PS50089"/>
    </source>
</evidence>
<organism evidence="7 8">
    <name type="scientific">Haematococcus lacustris</name>
    <name type="common">Green alga</name>
    <name type="synonym">Haematococcus pluvialis</name>
    <dbReference type="NCBI Taxonomy" id="44745"/>
    <lineage>
        <taxon>Eukaryota</taxon>
        <taxon>Viridiplantae</taxon>
        <taxon>Chlorophyta</taxon>
        <taxon>core chlorophytes</taxon>
        <taxon>Chlorophyceae</taxon>
        <taxon>CS clade</taxon>
        <taxon>Chlamydomonadales</taxon>
        <taxon>Haematococcaceae</taxon>
        <taxon>Haematococcus</taxon>
    </lineage>
</organism>
<evidence type="ECO:0000256" key="1">
    <source>
        <dbReference type="ARBA" id="ARBA00022723"/>
    </source>
</evidence>
<dbReference type="GO" id="GO:0061630">
    <property type="term" value="F:ubiquitin protein ligase activity"/>
    <property type="evidence" value="ECO:0007669"/>
    <property type="project" value="InterPro"/>
</dbReference>
<dbReference type="PANTHER" id="PTHR14134">
    <property type="entry name" value="E3 UBIQUITIN-PROTEIN LIGASE RAD18"/>
    <property type="match status" value="1"/>
</dbReference>
<keyword evidence="2 4" id="KW-0863">Zinc-finger</keyword>
<feature type="compositionally biased region" description="Basic and acidic residues" evidence="5">
    <location>
        <begin position="1"/>
        <end position="31"/>
    </location>
</feature>
<dbReference type="GO" id="GO:0003697">
    <property type="term" value="F:single-stranded DNA binding"/>
    <property type="evidence" value="ECO:0007669"/>
    <property type="project" value="InterPro"/>
</dbReference>
<dbReference type="Pfam" id="PF13445">
    <property type="entry name" value="zf-RING_UBOX"/>
    <property type="match status" value="1"/>
</dbReference>
<gene>
    <name evidence="7" type="ORF">HaLaN_21588</name>
</gene>
<comment type="caution">
    <text evidence="7">The sequence shown here is derived from an EMBL/GenBank/DDBJ whole genome shotgun (WGS) entry which is preliminary data.</text>
</comment>
<feature type="compositionally biased region" description="Basic and acidic residues" evidence="5">
    <location>
        <begin position="258"/>
        <end position="267"/>
    </location>
</feature>
<evidence type="ECO:0000256" key="4">
    <source>
        <dbReference type="PROSITE-ProRule" id="PRU00175"/>
    </source>
</evidence>
<evidence type="ECO:0000256" key="5">
    <source>
        <dbReference type="SAM" id="MobiDB-lite"/>
    </source>
</evidence>
<dbReference type="InterPro" id="IPR013083">
    <property type="entry name" value="Znf_RING/FYVE/PHD"/>
</dbReference>
<feature type="compositionally biased region" description="Polar residues" evidence="5">
    <location>
        <begin position="34"/>
        <end position="45"/>
    </location>
</feature>
<dbReference type="InterPro" id="IPR027370">
    <property type="entry name" value="Znf-RING_euk"/>
</dbReference>
<dbReference type="GO" id="GO:0006513">
    <property type="term" value="P:protein monoubiquitination"/>
    <property type="evidence" value="ECO:0007669"/>
    <property type="project" value="InterPro"/>
</dbReference>
<proteinExistence type="predicted"/>
<dbReference type="Gene3D" id="3.30.40.10">
    <property type="entry name" value="Zinc/RING finger domain, C3HC4 (zinc finger)"/>
    <property type="match status" value="1"/>
</dbReference>
<dbReference type="PANTHER" id="PTHR14134:SF3">
    <property type="entry name" value="RING-CH-TYPE DOMAIN-CONTAINING PROTEIN"/>
    <property type="match status" value="1"/>
</dbReference>
<feature type="compositionally biased region" description="Low complexity" evidence="5">
    <location>
        <begin position="64"/>
        <end position="95"/>
    </location>
</feature>
<dbReference type="AlphaFoldDB" id="A0A699ZYT6"/>
<name>A0A699ZYT6_HAELA</name>
<dbReference type="PROSITE" id="PS00518">
    <property type="entry name" value="ZF_RING_1"/>
    <property type="match status" value="1"/>
</dbReference>
<dbReference type="InterPro" id="IPR017907">
    <property type="entry name" value="Znf_RING_CS"/>
</dbReference>
<evidence type="ECO:0000256" key="3">
    <source>
        <dbReference type="ARBA" id="ARBA00022833"/>
    </source>
</evidence>
<dbReference type="InterPro" id="IPR039577">
    <property type="entry name" value="Rad18"/>
</dbReference>
<dbReference type="SUPFAM" id="SSF57850">
    <property type="entry name" value="RING/U-box"/>
    <property type="match status" value="1"/>
</dbReference>
<evidence type="ECO:0000313" key="7">
    <source>
        <dbReference type="EMBL" id="GFH23894.1"/>
    </source>
</evidence>
<reference evidence="7 8" key="1">
    <citation type="submission" date="2020-02" db="EMBL/GenBank/DDBJ databases">
        <title>Draft genome sequence of Haematococcus lacustris strain NIES-144.</title>
        <authorList>
            <person name="Morimoto D."/>
            <person name="Nakagawa S."/>
            <person name="Yoshida T."/>
            <person name="Sawayama S."/>
        </authorList>
    </citation>
    <scope>NUCLEOTIDE SEQUENCE [LARGE SCALE GENOMIC DNA]</scope>
    <source>
        <strain evidence="7 8">NIES-144</strain>
    </source>
</reference>
<sequence length="292" mass="31635">MDREAKIQDLREKQNKWMRERQAALEREKVMQDLQPTQQAATNHQPPLRSGSSQLTSQPPPPSRQYSGSQTTGQQSPGQGSQGGAAWSQGQATAGPGPQALGGYRQHAAGELHGGIRAEQKESASMQVAANAAAVAMDGFLAAEIETQNACPICYELMVPPDKAPQLLFPCGHTFCTACVTSHIEKHHKCHCPVCRKKIESRAPNYSLQQLILNFVNRRDKVLAAKGEGGAGAQAGLRAAVHQGSATSPGGEQGHSGPGHESEDELRRRMERMSLRLRVLRNELLDVISQQQ</sequence>
<feature type="region of interest" description="Disordered" evidence="5">
    <location>
        <begin position="234"/>
        <end position="267"/>
    </location>
</feature>
<dbReference type="EMBL" id="BLLF01002391">
    <property type="protein sequence ID" value="GFH23894.1"/>
    <property type="molecule type" value="Genomic_DNA"/>
</dbReference>
<accession>A0A699ZYT6</accession>
<dbReference type="SMART" id="SM00184">
    <property type="entry name" value="RING"/>
    <property type="match status" value="1"/>
</dbReference>
<evidence type="ECO:0000313" key="8">
    <source>
        <dbReference type="Proteomes" id="UP000485058"/>
    </source>
</evidence>
<feature type="non-terminal residue" evidence="7">
    <location>
        <position position="292"/>
    </location>
</feature>
<keyword evidence="3" id="KW-0862">Zinc</keyword>
<evidence type="ECO:0000256" key="2">
    <source>
        <dbReference type="ARBA" id="ARBA00022771"/>
    </source>
</evidence>
<protein>
    <submittedName>
        <fullName evidence="7">RING-type domain-containing protein</fullName>
    </submittedName>
</protein>
<dbReference type="PROSITE" id="PS50089">
    <property type="entry name" value="ZF_RING_2"/>
    <property type="match status" value="1"/>
</dbReference>
<dbReference type="GO" id="GO:0006301">
    <property type="term" value="P:DNA damage tolerance"/>
    <property type="evidence" value="ECO:0007669"/>
    <property type="project" value="InterPro"/>
</dbReference>
<keyword evidence="8" id="KW-1185">Reference proteome</keyword>
<dbReference type="InterPro" id="IPR001841">
    <property type="entry name" value="Znf_RING"/>
</dbReference>
<dbReference type="GO" id="GO:0008270">
    <property type="term" value="F:zinc ion binding"/>
    <property type="evidence" value="ECO:0007669"/>
    <property type="project" value="UniProtKB-KW"/>
</dbReference>
<feature type="region of interest" description="Disordered" evidence="5">
    <location>
        <begin position="1"/>
        <end position="104"/>
    </location>
</feature>